<dbReference type="STRING" id="1817832.A3J48_00180"/>
<organism evidence="2 3">
    <name type="scientific">Candidatus Doudnabacteria bacterium RIFCSPHIGHO2_02_FULL_46_11</name>
    <dbReference type="NCBI Taxonomy" id="1817832"/>
    <lineage>
        <taxon>Bacteria</taxon>
        <taxon>Candidatus Doudnaibacteriota</taxon>
    </lineage>
</organism>
<comment type="similarity">
    <text evidence="1">Belongs to the bactofilin family.</text>
</comment>
<sequence length="133" mass="14018">MAKKYGDGDTTESVIGPSVRVEGDLTSEGNLQIEGQVAGKVNTSRDLFVGDSAKIQASISAQNATIAGVVEGDIKVANTLVLLETGKVLGNIFCRSLGVREGAFFSGQVNMQQNGQNNVKVESIEANEVEEEE</sequence>
<evidence type="ECO:0000313" key="2">
    <source>
        <dbReference type="EMBL" id="OGE85521.1"/>
    </source>
</evidence>
<evidence type="ECO:0000313" key="3">
    <source>
        <dbReference type="Proteomes" id="UP000176786"/>
    </source>
</evidence>
<comment type="caution">
    <text evidence="2">The sequence shown here is derived from an EMBL/GenBank/DDBJ whole genome shotgun (WGS) entry which is preliminary data.</text>
</comment>
<gene>
    <name evidence="2" type="ORF">A3J48_00180</name>
</gene>
<dbReference type="PANTHER" id="PTHR35024">
    <property type="entry name" value="HYPOTHETICAL CYTOSOLIC PROTEIN"/>
    <property type="match status" value="1"/>
</dbReference>
<proteinExistence type="inferred from homology"/>
<accession>A0A1F5P6G0</accession>
<dbReference type="Proteomes" id="UP000176786">
    <property type="component" value="Unassembled WGS sequence"/>
</dbReference>
<protein>
    <recommendedName>
        <fullName evidence="4">Cell shape determination protein CcmA</fullName>
    </recommendedName>
</protein>
<evidence type="ECO:0008006" key="4">
    <source>
        <dbReference type="Google" id="ProtNLM"/>
    </source>
</evidence>
<dbReference type="AlphaFoldDB" id="A0A1F5P6G0"/>
<reference evidence="2 3" key="1">
    <citation type="journal article" date="2016" name="Nat. Commun.">
        <title>Thousands of microbial genomes shed light on interconnected biogeochemical processes in an aquifer system.</title>
        <authorList>
            <person name="Anantharaman K."/>
            <person name="Brown C.T."/>
            <person name="Hug L.A."/>
            <person name="Sharon I."/>
            <person name="Castelle C.J."/>
            <person name="Probst A.J."/>
            <person name="Thomas B.C."/>
            <person name="Singh A."/>
            <person name="Wilkins M.J."/>
            <person name="Karaoz U."/>
            <person name="Brodie E.L."/>
            <person name="Williams K.H."/>
            <person name="Hubbard S.S."/>
            <person name="Banfield J.F."/>
        </authorList>
    </citation>
    <scope>NUCLEOTIDE SEQUENCE [LARGE SCALE GENOMIC DNA]</scope>
</reference>
<dbReference type="EMBL" id="MFES01000026">
    <property type="protein sequence ID" value="OGE85521.1"/>
    <property type="molecule type" value="Genomic_DNA"/>
</dbReference>
<dbReference type="Pfam" id="PF04519">
    <property type="entry name" value="Bactofilin"/>
    <property type="match status" value="1"/>
</dbReference>
<name>A0A1F5P6G0_9BACT</name>
<dbReference type="InterPro" id="IPR007607">
    <property type="entry name" value="BacA/B"/>
</dbReference>
<dbReference type="PANTHER" id="PTHR35024:SF4">
    <property type="entry name" value="POLYMER-FORMING CYTOSKELETAL PROTEIN"/>
    <property type="match status" value="1"/>
</dbReference>
<evidence type="ECO:0000256" key="1">
    <source>
        <dbReference type="ARBA" id="ARBA00044755"/>
    </source>
</evidence>